<accession>A0ABR3VAL0</accession>
<evidence type="ECO:0000313" key="8">
    <source>
        <dbReference type="Proteomes" id="UP001583172"/>
    </source>
</evidence>
<proteinExistence type="inferred from homology"/>
<evidence type="ECO:0000256" key="2">
    <source>
        <dbReference type="ARBA" id="ARBA00005942"/>
    </source>
</evidence>
<dbReference type="Pfam" id="PF06179">
    <property type="entry name" value="Med22"/>
    <property type="match status" value="1"/>
</dbReference>
<evidence type="ECO:0000313" key="7">
    <source>
        <dbReference type="EMBL" id="KAL1838173.1"/>
    </source>
</evidence>
<protein>
    <recommendedName>
        <fullName evidence="9">Mediator complex subunit 22</fullName>
    </recommendedName>
</protein>
<evidence type="ECO:0000256" key="3">
    <source>
        <dbReference type="ARBA" id="ARBA00023015"/>
    </source>
</evidence>
<dbReference type="InterPro" id="IPR009332">
    <property type="entry name" value="Med22"/>
</dbReference>
<evidence type="ECO:0000256" key="5">
    <source>
        <dbReference type="ARBA" id="ARBA00023242"/>
    </source>
</evidence>
<evidence type="ECO:0000256" key="4">
    <source>
        <dbReference type="ARBA" id="ARBA00023163"/>
    </source>
</evidence>
<organism evidence="7 8">
    <name type="scientific">Humicola insolens</name>
    <name type="common">Soft-rot fungus</name>
    <dbReference type="NCBI Taxonomy" id="85995"/>
    <lineage>
        <taxon>Eukaryota</taxon>
        <taxon>Fungi</taxon>
        <taxon>Dikarya</taxon>
        <taxon>Ascomycota</taxon>
        <taxon>Pezizomycotina</taxon>
        <taxon>Sordariomycetes</taxon>
        <taxon>Sordariomycetidae</taxon>
        <taxon>Sordariales</taxon>
        <taxon>Chaetomiaceae</taxon>
        <taxon>Mycothermus</taxon>
    </lineage>
</organism>
<feature type="compositionally biased region" description="Low complexity" evidence="6">
    <location>
        <begin position="160"/>
        <end position="171"/>
    </location>
</feature>
<keyword evidence="4" id="KW-0804">Transcription</keyword>
<comment type="similarity">
    <text evidence="2">Belongs to the Mediator complex subunit 22 family.</text>
</comment>
<comment type="caution">
    <text evidence="7">The sequence shown here is derived from an EMBL/GenBank/DDBJ whole genome shotgun (WGS) entry which is preliminary data.</text>
</comment>
<reference evidence="7 8" key="1">
    <citation type="journal article" date="2024" name="Commun. Biol.">
        <title>Comparative genomic analysis of thermophilic fungi reveals convergent evolutionary adaptations and gene losses.</title>
        <authorList>
            <person name="Steindorff A.S."/>
            <person name="Aguilar-Pontes M.V."/>
            <person name="Robinson A.J."/>
            <person name="Andreopoulos B."/>
            <person name="LaButti K."/>
            <person name="Kuo A."/>
            <person name="Mondo S."/>
            <person name="Riley R."/>
            <person name="Otillar R."/>
            <person name="Haridas S."/>
            <person name="Lipzen A."/>
            <person name="Grimwood J."/>
            <person name="Schmutz J."/>
            <person name="Clum A."/>
            <person name="Reid I.D."/>
            <person name="Moisan M.C."/>
            <person name="Butler G."/>
            <person name="Nguyen T.T.M."/>
            <person name="Dewar K."/>
            <person name="Conant G."/>
            <person name="Drula E."/>
            <person name="Henrissat B."/>
            <person name="Hansel C."/>
            <person name="Singer S."/>
            <person name="Hutchinson M.I."/>
            <person name="de Vries R.P."/>
            <person name="Natvig D.O."/>
            <person name="Powell A.J."/>
            <person name="Tsang A."/>
            <person name="Grigoriev I.V."/>
        </authorList>
    </citation>
    <scope>NUCLEOTIDE SEQUENCE [LARGE SCALE GENOMIC DNA]</scope>
    <source>
        <strain evidence="7 8">CBS 620.91</strain>
    </source>
</reference>
<feature type="region of interest" description="Disordered" evidence="6">
    <location>
        <begin position="139"/>
        <end position="189"/>
    </location>
</feature>
<evidence type="ECO:0008006" key="9">
    <source>
        <dbReference type="Google" id="ProtNLM"/>
    </source>
</evidence>
<comment type="subcellular location">
    <subcellularLocation>
        <location evidence="1">Nucleus</location>
    </subcellularLocation>
</comment>
<dbReference type="EMBL" id="JAZGSY010000233">
    <property type="protein sequence ID" value="KAL1838173.1"/>
    <property type="molecule type" value="Genomic_DNA"/>
</dbReference>
<dbReference type="Gene3D" id="6.10.280.160">
    <property type="entry name" value="Mediator of RNA polymerase II transcription subunit 22"/>
    <property type="match status" value="1"/>
</dbReference>
<sequence>MDRSRDAKMADNLLERKNILIAQIMAAFRDLINLGAAPVDNNVSTGQTAYSSMALETTMSEMIKSTEDLLSLTRQIRELWVIGTLRPPAAHDGGSGSDTMVQDAQSVLSMLGALIYHQRQSLVRSGEQEGVFTYVQGDIEGPTQLSPRSRPNQPALPEDAGTPAGLAGAGLVSTPGVGPVGSEAGSQQQ</sequence>
<feature type="compositionally biased region" description="Polar residues" evidence="6">
    <location>
        <begin position="143"/>
        <end position="152"/>
    </location>
</feature>
<keyword evidence="8" id="KW-1185">Reference proteome</keyword>
<keyword evidence="5" id="KW-0539">Nucleus</keyword>
<gene>
    <name evidence="7" type="ORF">VTJ49DRAFT_2975</name>
</gene>
<keyword evidence="3" id="KW-0805">Transcription regulation</keyword>
<dbReference type="Proteomes" id="UP001583172">
    <property type="component" value="Unassembled WGS sequence"/>
</dbReference>
<name>A0ABR3VAL0_HUMIN</name>
<evidence type="ECO:0000256" key="6">
    <source>
        <dbReference type="SAM" id="MobiDB-lite"/>
    </source>
</evidence>
<evidence type="ECO:0000256" key="1">
    <source>
        <dbReference type="ARBA" id="ARBA00004123"/>
    </source>
</evidence>